<evidence type="ECO:0000313" key="1">
    <source>
        <dbReference type="EMBL" id="THF64020.1"/>
    </source>
</evidence>
<comment type="caution">
    <text evidence="1">The sequence shown here is derived from an EMBL/GenBank/DDBJ whole genome shotgun (WGS) entry which is preliminary data.</text>
</comment>
<dbReference type="Pfam" id="PF06945">
    <property type="entry name" value="DUF1289"/>
    <property type="match status" value="1"/>
</dbReference>
<name>A0A4S4AWK5_9RHOO</name>
<accession>A0A4S4AWK5</accession>
<proteinExistence type="predicted"/>
<dbReference type="EMBL" id="SSOC01000005">
    <property type="protein sequence ID" value="THF64020.1"/>
    <property type="molecule type" value="Genomic_DNA"/>
</dbReference>
<evidence type="ECO:0000313" key="2">
    <source>
        <dbReference type="Proteomes" id="UP000308430"/>
    </source>
</evidence>
<keyword evidence="2" id="KW-1185">Reference proteome</keyword>
<organism evidence="1 2">
    <name type="scientific">Pseudothauera nasutitermitis</name>
    <dbReference type="NCBI Taxonomy" id="2565930"/>
    <lineage>
        <taxon>Bacteria</taxon>
        <taxon>Pseudomonadati</taxon>
        <taxon>Pseudomonadota</taxon>
        <taxon>Betaproteobacteria</taxon>
        <taxon>Rhodocyclales</taxon>
        <taxon>Zoogloeaceae</taxon>
        <taxon>Pseudothauera</taxon>
    </lineage>
</organism>
<dbReference type="InterPro" id="IPR010710">
    <property type="entry name" value="DUF1289"/>
</dbReference>
<dbReference type="Proteomes" id="UP000308430">
    <property type="component" value="Unassembled WGS sequence"/>
</dbReference>
<sequence>MEPDSGLCAGCLRTLDEIARWGAADDAERRRILAAVAGRRAARGLDGLENVE</sequence>
<dbReference type="AlphaFoldDB" id="A0A4S4AWK5"/>
<reference evidence="1 2" key="1">
    <citation type="submission" date="2019-04" db="EMBL/GenBank/DDBJ databases">
        <title>Azoarcus nasutitermitis sp. nov. isolated from termite nest.</title>
        <authorList>
            <person name="Lin S.-Y."/>
            <person name="Hameed A."/>
            <person name="Hsu Y.-H."/>
            <person name="Young C.-C."/>
        </authorList>
    </citation>
    <scope>NUCLEOTIDE SEQUENCE [LARGE SCALE GENOMIC DNA]</scope>
    <source>
        <strain evidence="1 2">CC-YHH838</strain>
    </source>
</reference>
<protein>
    <submittedName>
        <fullName evidence="1">DUF1289 domain-containing protein</fullName>
    </submittedName>
</protein>
<gene>
    <name evidence="1" type="ORF">E6C76_15765</name>
</gene>